<dbReference type="Pfam" id="PF18075">
    <property type="entry name" value="FtsX_ECD"/>
    <property type="match status" value="1"/>
</dbReference>
<keyword evidence="5 10" id="KW-0132">Cell division</keyword>
<keyword evidence="9 10" id="KW-0131">Cell cycle</keyword>
<comment type="subcellular location">
    <subcellularLocation>
        <location evidence="1">Cell membrane</location>
        <topology evidence="1">Multi-pass membrane protein</topology>
    </subcellularLocation>
</comment>
<proteinExistence type="inferred from homology"/>
<feature type="domain" description="FtsX extracellular" evidence="13">
    <location>
        <begin position="59"/>
        <end position="155"/>
    </location>
</feature>
<dbReference type="GO" id="GO:0051301">
    <property type="term" value="P:cell division"/>
    <property type="evidence" value="ECO:0007669"/>
    <property type="project" value="UniProtKB-KW"/>
</dbReference>
<dbReference type="InterPro" id="IPR040690">
    <property type="entry name" value="FtsX_ECD"/>
</dbReference>
<dbReference type="Proteomes" id="UP000515819">
    <property type="component" value="Chromosome"/>
</dbReference>
<evidence type="ECO:0000256" key="1">
    <source>
        <dbReference type="ARBA" id="ARBA00004651"/>
    </source>
</evidence>
<evidence type="ECO:0000256" key="10">
    <source>
        <dbReference type="PIRNR" id="PIRNR003097"/>
    </source>
</evidence>
<evidence type="ECO:0000256" key="6">
    <source>
        <dbReference type="ARBA" id="ARBA00022692"/>
    </source>
</evidence>
<evidence type="ECO:0000256" key="2">
    <source>
        <dbReference type="ARBA" id="ARBA00007379"/>
    </source>
</evidence>
<organism evidence="14 15">
    <name type="scientific">Wujia chipingensis</name>
    <dbReference type="NCBI Taxonomy" id="2763670"/>
    <lineage>
        <taxon>Bacteria</taxon>
        <taxon>Bacillati</taxon>
        <taxon>Bacillota</taxon>
        <taxon>Clostridia</taxon>
        <taxon>Lachnospirales</taxon>
        <taxon>Lachnospiraceae</taxon>
        <taxon>Wujia</taxon>
    </lineage>
</organism>
<keyword evidence="15" id="KW-1185">Reference proteome</keyword>
<feature type="transmembrane region" description="Helical" evidence="11">
    <location>
        <begin position="21"/>
        <end position="48"/>
    </location>
</feature>
<comment type="similarity">
    <text evidence="2 10">Belongs to the ABC-4 integral membrane protein family. FtsX subfamily.</text>
</comment>
<dbReference type="Pfam" id="PF02687">
    <property type="entry name" value="FtsX"/>
    <property type="match status" value="1"/>
</dbReference>
<evidence type="ECO:0000256" key="5">
    <source>
        <dbReference type="ARBA" id="ARBA00022618"/>
    </source>
</evidence>
<feature type="transmembrane region" description="Helical" evidence="11">
    <location>
        <begin position="174"/>
        <end position="201"/>
    </location>
</feature>
<dbReference type="PANTHER" id="PTHR47755">
    <property type="entry name" value="CELL DIVISION PROTEIN FTSX"/>
    <property type="match status" value="1"/>
</dbReference>
<dbReference type="Gene3D" id="3.30.70.3040">
    <property type="match status" value="1"/>
</dbReference>
<dbReference type="GO" id="GO:0005886">
    <property type="term" value="C:plasma membrane"/>
    <property type="evidence" value="ECO:0007669"/>
    <property type="project" value="UniProtKB-SubCell"/>
</dbReference>
<evidence type="ECO:0000256" key="4">
    <source>
        <dbReference type="ARBA" id="ARBA00022475"/>
    </source>
</evidence>
<dbReference type="EMBL" id="CP060632">
    <property type="protein sequence ID" value="QNL99494.1"/>
    <property type="molecule type" value="Genomic_DNA"/>
</dbReference>
<dbReference type="NCBIfam" id="NF038347">
    <property type="entry name" value="FtsX_Gpos"/>
    <property type="match status" value="1"/>
</dbReference>
<reference evidence="14 15" key="1">
    <citation type="submission" date="2020-08" db="EMBL/GenBank/DDBJ databases">
        <authorList>
            <person name="Liu C."/>
            <person name="Sun Q."/>
        </authorList>
    </citation>
    <scope>NUCLEOTIDE SEQUENCE [LARGE SCALE GENOMIC DNA]</scope>
    <source>
        <strain evidence="14 15">NSJ-4</strain>
    </source>
</reference>
<gene>
    <name evidence="14" type="ORF">H9Q76_12385</name>
</gene>
<dbReference type="KEGG" id="wcp:H9Q76_12385"/>
<evidence type="ECO:0000259" key="13">
    <source>
        <dbReference type="Pfam" id="PF18075"/>
    </source>
</evidence>
<accession>A0A7G9FLR3</accession>
<dbReference type="InterPro" id="IPR058204">
    <property type="entry name" value="FtsX_firmicutes-type"/>
</dbReference>
<name>A0A7G9FLR3_9FIRM</name>
<keyword evidence="8 10" id="KW-0472">Membrane</keyword>
<dbReference type="PANTHER" id="PTHR47755:SF1">
    <property type="entry name" value="CELL DIVISION PROTEIN FTSX"/>
    <property type="match status" value="1"/>
</dbReference>
<keyword evidence="4 10" id="KW-1003">Cell membrane</keyword>
<feature type="domain" description="ABC3 transporter permease C-terminal" evidence="12">
    <location>
        <begin position="178"/>
        <end position="300"/>
    </location>
</feature>
<feature type="transmembrane region" description="Helical" evidence="11">
    <location>
        <begin position="222"/>
        <end position="246"/>
    </location>
</feature>
<evidence type="ECO:0000259" key="12">
    <source>
        <dbReference type="Pfam" id="PF02687"/>
    </source>
</evidence>
<evidence type="ECO:0000256" key="3">
    <source>
        <dbReference type="ARBA" id="ARBA00021907"/>
    </source>
</evidence>
<dbReference type="PIRSF" id="PIRSF003097">
    <property type="entry name" value="FtsX"/>
    <property type="match status" value="1"/>
</dbReference>
<keyword evidence="6 11" id="KW-0812">Transmembrane</keyword>
<sequence>MRISSFMYSIRQGIKNIKRNLLFSLASIGTIVSCLFLFGLFYCVIVNFRTAMTDLENTVTISVFFDEGVTDENITMIGQQIRLRDEVNTLDFISADEAWKQYAEEKFDDPQAAIDAFQGDNPLKNSASYKITLKDLSNQAEFVQYLKGLTGVRKVLSSEVTADGVAALNSVVSYASIGIIVILLLVSIFLISNTITIGITVRKEEIGIMKLIGATNFFVRAPFIVEGVVIGLVGSLIPLILIYYMYDTVVQYIIGRFSVVQSLFAFVPAKEIFSVLIPLSAGIGIGLGLIGSLLTTRKHLKV</sequence>
<protein>
    <recommendedName>
        <fullName evidence="3 10">Cell division protein FtsX</fullName>
    </recommendedName>
</protein>
<dbReference type="AlphaFoldDB" id="A0A7G9FLR3"/>
<feature type="transmembrane region" description="Helical" evidence="11">
    <location>
        <begin position="272"/>
        <end position="294"/>
    </location>
</feature>
<evidence type="ECO:0000313" key="14">
    <source>
        <dbReference type="EMBL" id="QNL99494.1"/>
    </source>
</evidence>
<evidence type="ECO:0000256" key="9">
    <source>
        <dbReference type="ARBA" id="ARBA00023306"/>
    </source>
</evidence>
<comment type="function">
    <text evidence="10">Part of the ABC transporter FtsEX involved in asymmetric cellular division facilitating the initiation of sporulation.</text>
</comment>
<dbReference type="PROSITE" id="PS51257">
    <property type="entry name" value="PROKAR_LIPOPROTEIN"/>
    <property type="match status" value="1"/>
</dbReference>
<evidence type="ECO:0000313" key="15">
    <source>
        <dbReference type="Proteomes" id="UP000515819"/>
    </source>
</evidence>
<keyword evidence="7 11" id="KW-1133">Transmembrane helix</keyword>
<evidence type="ECO:0000256" key="7">
    <source>
        <dbReference type="ARBA" id="ARBA00022989"/>
    </source>
</evidence>
<evidence type="ECO:0000256" key="8">
    <source>
        <dbReference type="ARBA" id="ARBA00023136"/>
    </source>
</evidence>
<evidence type="ECO:0000256" key="11">
    <source>
        <dbReference type="SAM" id="Phobius"/>
    </source>
</evidence>
<dbReference type="InterPro" id="IPR004513">
    <property type="entry name" value="FtsX"/>
</dbReference>
<dbReference type="InterPro" id="IPR003838">
    <property type="entry name" value="ABC3_permease_C"/>
</dbReference>